<gene>
    <name evidence="2" type="ORF">SDC9_38921</name>
</gene>
<sequence length="97" mass="11812">MADKNKMKFFKYVGYLLLFIIIFIWLWMFLIFFFVPIFDYIKKGDYESLSFLIVVSGIVTIIIGYWFKLWVSGRANASPYIIEYYQYIRENICQKKK</sequence>
<keyword evidence="1" id="KW-1133">Transmembrane helix</keyword>
<reference evidence="2" key="1">
    <citation type="submission" date="2019-08" db="EMBL/GenBank/DDBJ databases">
        <authorList>
            <person name="Kucharzyk K."/>
            <person name="Murdoch R.W."/>
            <person name="Higgins S."/>
            <person name="Loffler F."/>
        </authorList>
    </citation>
    <scope>NUCLEOTIDE SEQUENCE</scope>
</reference>
<organism evidence="2">
    <name type="scientific">bioreactor metagenome</name>
    <dbReference type="NCBI Taxonomy" id="1076179"/>
    <lineage>
        <taxon>unclassified sequences</taxon>
        <taxon>metagenomes</taxon>
        <taxon>ecological metagenomes</taxon>
    </lineage>
</organism>
<accession>A0A644VNG7</accession>
<comment type="caution">
    <text evidence="2">The sequence shown here is derived from an EMBL/GenBank/DDBJ whole genome shotgun (WGS) entry which is preliminary data.</text>
</comment>
<feature type="transmembrane region" description="Helical" evidence="1">
    <location>
        <begin position="49"/>
        <end position="67"/>
    </location>
</feature>
<evidence type="ECO:0000256" key="1">
    <source>
        <dbReference type="SAM" id="Phobius"/>
    </source>
</evidence>
<protein>
    <submittedName>
        <fullName evidence="2">Uncharacterized protein</fullName>
    </submittedName>
</protein>
<dbReference type="AlphaFoldDB" id="A0A644VNG7"/>
<name>A0A644VNG7_9ZZZZ</name>
<dbReference type="EMBL" id="VSSQ01000371">
    <property type="protein sequence ID" value="MPL92807.1"/>
    <property type="molecule type" value="Genomic_DNA"/>
</dbReference>
<proteinExistence type="predicted"/>
<evidence type="ECO:0000313" key="2">
    <source>
        <dbReference type="EMBL" id="MPL92807.1"/>
    </source>
</evidence>
<keyword evidence="1" id="KW-0472">Membrane</keyword>
<keyword evidence="1" id="KW-0812">Transmembrane</keyword>
<feature type="transmembrane region" description="Helical" evidence="1">
    <location>
        <begin position="12"/>
        <end position="37"/>
    </location>
</feature>